<dbReference type="AlphaFoldDB" id="A0A1H9TR78"/>
<evidence type="ECO:0000313" key="3">
    <source>
        <dbReference type="Proteomes" id="UP000199267"/>
    </source>
</evidence>
<evidence type="ECO:0000313" key="2">
    <source>
        <dbReference type="EMBL" id="SER99539.1"/>
    </source>
</evidence>
<dbReference type="Proteomes" id="UP000199267">
    <property type="component" value="Unassembled WGS sequence"/>
</dbReference>
<accession>A0A1H9TR78</accession>
<sequence>MRSTEPNCCLARMPHSAIALAHREGAGSLGIHDHRCVAMALVQGELVHHPATHVAGIGGADRDLQAALVQRLEGVPVQPGEPADVADRQQLQQALDPGAQAWGRGQPGNVLGDAAAGEAIDTANGQAELHAPTKQVPVTDETDTPVMQQRAGLAATATARRLGDLGLEGEREGVLRGMAAGHDVVAGPESGNEPPPLRQESVGADEGRAYIVRSLASRSCWTRSAS</sequence>
<organism evidence="2 3">
    <name type="scientific">Azotobacter beijerinckii</name>
    <dbReference type="NCBI Taxonomy" id="170623"/>
    <lineage>
        <taxon>Bacteria</taxon>
        <taxon>Pseudomonadati</taxon>
        <taxon>Pseudomonadota</taxon>
        <taxon>Gammaproteobacteria</taxon>
        <taxon>Pseudomonadales</taxon>
        <taxon>Pseudomonadaceae</taxon>
        <taxon>Azotobacter</taxon>
    </lineage>
</organism>
<evidence type="ECO:0000256" key="1">
    <source>
        <dbReference type="SAM" id="MobiDB-lite"/>
    </source>
</evidence>
<proteinExistence type="predicted"/>
<reference evidence="2 3" key="1">
    <citation type="submission" date="2016-10" db="EMBL/GenBank/DDBJ databases">
        <authorList>
            <person name="de Groot N.N."/>
        </authorList>
    </citation>
    <scope>NUCLEOTIDE SEQUENCE [LARGE SCALE GENOMIC DNA]</scope>
    <source>
        <strain evidence="2 3">DSM 378</strain>
    </source>
</reference>
<feature type="region of interest" description="Disordered" evidence="1">
    <location>
        <begin position="184"/>
        <end position="206"/>
    </location>
</feature>
<dbReference type="EMBL" id="FOFJ01000170">
    <property type="protein sequence ID" value="SER99539.1"/>
    <property type="molecule type" value="Genomic_DNA"/>
</dbReference>
<name>A0A1H9TR78_9GAMM</name>
<gene>
    <name evidence="2" type="ORF">SAMN04244573_04706</name>
</gene>
<protein>
    <submittedName>
        <fullName evidence="2">Uncharacterized protein</fullName>
    </submittedName>
</protein>